<evidence type="ECO:0000256" key="12">
    <source>
        <dbReference type="ARBA" id="ARBA00022741"/>
    </source>
</evidence>
<feature type="active site" description="GMP-histidine intermediate" evidence="18">
    <location>
        <position position="49"/>
    </location>
</feature>
<keyword evidence="10" id="KW-0169">Cobalamin biosynthesis</keyword>
<feature type="binding site" evidence="19">
    <location>
        <begin position="7"/>
        <end position="14"/>
    </location>
    <ligand>
        <name>GTP</name>
        <dbReference type="ChEBI" id="CHEBI:37565"/>
    </ligand>
</feature>
<dbReference type="Gene3D" id="3.40.50.300">
    <property type="entry name" value="P-loop containing nucleotide triphosphate hydrolases"/>
    <property type="match status" value="1"/>
</dbReference>
<protein>
    <recommendedName>
        <fullName evidence="16">Adenosylcobinamide kinase</fullName>
        <ecNumber evidence="8">2.7.1.156</ecNumber>
        <ecNumber evidence="9">2.7.7.62</ecNumber>
    </recommendedName>
    <alternativeName>
        <fullName evidence="17">Adenosylcobinamide-phosphate guanylyltransferase</fullName>
    </alternativeName>
</protein>
<evidence type="ECO:0000256" key="4">
    <source>
        <dbReference type="ARBA" id="ARBA00003889"/>
    </source>
</evidence>
<organism evidence="20 21">
    <name type="scientific">Pseudobutyrivibrio xylanivorans</name>
    <dbReference type="NCBI Taxonomy" id="185007"/>
    <lineage>
        <taxon>Bacteria</taxon>
        <taxon>Bacillati</taxon>
        <taxon>Bacillota</taxon>
        <taxon>Clostridia</taxon>
        <taxon>Lachnospirales</taxon>
        <taxon>Lachnospiraceae</taxon>
        <taxon>Pseudobutyrivibrio</taxon>
    </lineage>
</organism>
<name>A0A1G5S1B8_PSEXY</name>
<dbReference type="PANTHER" id="PTHR34848">
    <property type="match status" value="1"/>
</dbReference>
<dbReference type="GO" id="GO:0008820">
    <property type="term" value="F:cobinamide phosphate guanylyltransferase activity"/>
    <property type="evidence" value="ECO:0007669"/>
    <property type="project" value="UniProtKB-EC"/>
</dbReference>
<evidence type="ECO:0000256" key="6">
    <source>
        <dbReference type="ARBA" id="ARBA00005159"/>
    </source>
</evidence>
<accession>A0A1G5S1B8</accession>
<keyword evidence="15 19" id="KW-0342">GTP-binding</keyword>
<evidence type="ECO:0000256" key="5">
    <source>
        <dbReference type="ARBA" id="ARBA00004692"/>
    </source>
</evidence>
<dbReference type="GO" id="GO:0009236">
    <property type="term" value="P:cobalamin biosynthetic process"/>
    <property type="evidence" value="ECO:0007669"/>
    <property type="project" value="UniProtKB-UniPathway"/>
</dbReference>
<proteinExistence type="inferred from homology"/>
<evidence type="ECO:0000256" key="9">
    <source>
        <dbReference type="ARBA" id="ARBA00012523"/>
    </source>
</evidence>
<dbReference type="RefSeq" id="WP_028246722.1">
    <property type="nucleotide sequence ID" value="NZ_FMWK01000008.1"/>
</dbReference>
<dbReference type="Pfam" id="PF02283">
    <property type="entry name" value="CobU"/>
    <property type="match status" value="1"/>
</dbReference>
<comment type="catalytic activity">
    <reaction evidence="1">
        <text>adenosylcob(III)inamide + ATP = adenosylcob(III)inamide phosphate + ADP + H(+)</text>
        <dbReference type="Rhea" id="RHEA:15769"/>
        <dbReference type="ChEBI" id="CHEBI:2480"/>
        <dbReference type="ChEBI" id="CHEBI:15378"/>
        <dbReference type="ChEBI" id="CHEBI:30616"/>
        <dbReference type="ChEBI" id="CHEBI:58502"/>
        <dbReference type="ChEBI" id="CHEBI:456216"/>
        <dbReference type="EC" id="2.7.1.156"/>
    </reaction>
</comment>
<evidence type="ECO:0000256" key="8">
    <source>
        <dbReference type="ARBA" id="ARBA00012016"/>
    </source>
</evidence>
<sequence>MITLIYGGSSSGKSAYAEDYVCQSNCKNRYYLATMLAQDSESQERVKRHRNLRAGKDFITLEQPYDIGNTVETKEDSIILLECMSNLVANEMFREGKINSQAATVSKIINDIKELDSKVAQLVIVSNDVFEDGLEYDEYTKDYLRALGKINAEIAKMADKSVEVIVGIGVER</sequence>
<comment type="similarity">
    <text evidence="7">Belongs to the CobU/CobP family.</text>
</comment>
<evidence type="ECO:0000256" key="3">
    <source>
        <dbReference type="ARBA" id="ARBA00001522"/>
    </source>
</evidence>
<gene>
    <name evidence="20" type="ORF">SAMN02910350_01755</name>
</gene>
<keyword evidence="14" id="KW-0067">ATP-binding</keyword>
<dbReference type="Proteomes" id="UP000199428">
    <property type="component" value="Unassembled WGS sequence"/>
</dbReference>
<dbReference type="EC" id="2.7.1.156" evidence="8"/>
<keyword evidence="13 20" id="KW-0418">Kinase</keyword>
<dbReference type="InterPro" id="IPR027417">
    <property type="entry name" value="P-loop_NTPase"/>
</dbReference>
<evidence type="ECO:0000256" key="19">
    <source>
        <dbReference type="PIRSR" id="PIRSR006135-2"/>
    </source>
</evidence>
<comment type="pathway">
    <text evidence="6">Cofactor biosynthesis; adenosylcobalamin biosynthesis; adenosylcobalamin from cob(II)yrinate a,c-diamide: step 5/7.</text>
</comment>
<evidence type="ECO:0000256" key="2">
    <source>
        <dbReference type="ARBA" id="ARBA00000711"/>
    </source>
</evidence>
<dbReference type="SUPFAM" id="SSF52540">
    <property type="entry name" value="P-loop containing nucleoside triphosphate hydrolases"/>
    <property type="match status" value="1"/>
</dbReference>
<keyword evidence="20" id="KW-0548">Nucleotidyltransferase</keyword>
<keyword evidence="12 19" id="KW-0547">Nucleotide-binding</keyword>
<keyword evidence="11 20" id="KW-0808">Transferase</keyword>
<dbReference type="GO" id="GO:0005524">
    <property type="term" value="F:ATP binding"/>
    <property type="evidence" value="ECO:0007669"/>
    <property type="project" value="UniProtKB-KW"/>
</dbReference>
<dbReference type="AlphaFoldDB" id="A0A1G5S1B8"/>
<dbReference type="EC" id="2.7.7.62" evidence="9"/>
<evidence type="ECO:0000256" key="7">
    <source>
        <dbReference type="ARBA" id="ARBA00007490"/>
    </source>
</evidence>
<evidence type="ECO:0000256" key="10">
    <source>
        <dbReference type="ARBA" id="ARBA00022573"/>
    </source>
</evidence>
<evidence type="ECO:0000256" key="18">
    <source>
        <dbReference type="PIRSR" id="PIRSR006135-1"/>
    </source>
</evidence>
<evidence type="ECO:0000256" key="1">
    <source>
        <dbReference type="ARBA" id="ARBA00000312"/>
    </source>
</evidence>
<evidence type="ECO:0000256" key="13">
    <source>
        <dbReference type="ARBA" id="ARBA00022777"/>
    </source>
</evidence>
<evidence type="ECO:0000256" key="14">
    <source>
        <dbReference type="ARBA" id="ARBA00022840"/>
    </source>
</evidence>
<dbReference type="PIRSF" id="PIRSF006135">
    <property type="entry name" value="CobU"/>
    <property type="match status" value="1"/>
</dbReference>
<evidence type="ECO:0000256" key="15">
    <source>
        <dbReference type="ARBA" id="ARBA00023134"/>
    </source>
</evidence>
<comment type="function">
    <text evidence="4">Catalyzes ATP-dependent phosphorylation of adenosylcobinamide and addition of GMP to adenosylcobinamide phosphate.</text>
</comment>
<dbReference type="GO" id="GO:0043752">
    <property type="term" value="F:adenosylcobinamide kinase activity"/>
    <property type="evidence" value="ECO:0007669"/>
    <property type="project" value="UniProtKB-EC"/>
</dbReference>
<evidence type="ECO:0000256" key="11">
    <source>
        <dbReference type="ARBA" id="ARBA00022679"/>
    </source>
</evidence>
<evidence type="ECO:0000256" key="16">
    <source>
        <dbReference type="ARBA" id="ARBA00029570"/>
    </source>
</evidence>
<evidence type="ECO:0000313" key="20">
    <source>
        <dbReference type="EMBL" id="SCZ79359.1"/>
    </source>
</evidence>
<reference evidence="20 21" key="1">
    <citation type="submission" date="2016-10" db="EMBL/GenBank/DDBJ databases">
        <authorList>
            <person name="de Groot N.N."/>
        </authorList>
    </citation>
    <scope>NUCLEOTIDE SEQUENCE [LARGE SCALE GENOMIC DNA]</scope>
    <source>
        <strain evidence="20 21">DSM 10317</strain>
    </source>
</reference>
<comment type="pathway">
    <text evidence="5">Cofactor biosynthesis; adenosylcobalamin biosynthesis; adenosylcobalamin from cob(II)yrinate a,c-diamide: step 6/7.</text>
</comment>
<dbReference type="EMBL" id="FMWK01000008">
    <property type="protein sequence ID" value="SCZ79359.1"/>
    <property type="molecule type" value="Genomic_DNA"/>
</dbReference>
<dbReference type="CDD" id="cd00544">
    <property type="entry name" value="CobU"/>
    <property type="match status" value="1"/>
</dbReference>
<feature type="binding site" evidence="19">
    <location>
        <position position="82"/>
    </location>
    <ligand>
        <name>GTP</name>
        <dbReference type="ChEBI" id="CHEBI:37565"/>
    </ligand>
</feature>
<dbReference type="GO" id="GO:0005525">
    <property type="term" value="F:GTP binding"/>
    <property type="evidence" value="ECO:0007669"/>
    <property type="project" value="UniProtKB-KW"/>
</dbReference>
<comment type="catalytic activity">
    <reaction evidence="2">
        <text>adenosylcob(III)inamide phosphate + GTP + H(+) = adenosylcob(III)inamide-GDP + diphosphate</text>
        <dbReference type="Rhea" id="RHEA:22712"/>
        <dbReference type="ChEBI" id="CHEBI:15378"/>
        <dbReference type="ChEBI" id="CHEBI:33019"/>
        <dbReference type="ChEBI" id="CHEBI:37565"/>
        <dbReference type="ChEBI" id="CHEBI:58502"/>
        <dbReference type="ChEBI" id="CHEBI:60487"/>
        <dbReference type="EC" id="2.7.7.62"/>
    </reaction>
</comment>
<dbReference type="InterPro" id="IPR003203">
    <property type="entry name" value="CobU/CobP"/>
</dbReference>
<evidence type="ECO:0000313" key="21">
    <source>
        <dbReference type="Proteomes" id="UP000199428"/>
    </source>
</evidence>
<feature type="binding site" evidence="19">
    <location>
        <position position="62"/>
    </location>
    <ligand>
        <name>GTP</name>
        <dbReference type="ChEBI" id="CHEBI:37565"/>
    </ligand>
</feature>
<evidence type="ECO:0000256" key="17">
    <source>
        <dbReference type="ARBA" id="ARBA00030571"/>
    </source>
</evidence>
<dbReference type="PANTHER" id="PTHR34848:SF1">
    <property type="entry name" value="BIFUNCTIONAL ADENOSYLCOBALAMIN BIOSYNTHESIS PROTEIN COBU"/>
    <property type="match status" value="1"/>
</dbReference>
<dbReference type="UniPathway" id="UPA00148">
    <property type="reaction ID" value="UER00236"/>
</dbReference>
<feature type="binding site" evidence="19">
    <location>
        <begin position="50"/>
        <end position="53"/>
    </location>
    <ligand>
        <name>GTP</name>
        <dbReference type="ChEBI" id="CHEBI:37565"/>
    </ligand>
</feature>
<comment type="catalytic activity">
    <reaction evidence="3">
        <text>adenosylcob(III)inamide + GTP = adenosylcob(III)inamide phosphate + GDP + H(+)</text>
        <dbReference type="Rhea" id="RHEA:15765"/>
        <dbReference type="ChEBI" id="CHEBI:2480"/>
        <dbReference type="ChEBI" id="CHEBI:15378"/>
        <dbReference type="ChEBI" id="CHEBI:37565"/>
        <dbReference type="ChEBI" id="CHEBI:58189"/>
        <dbReference type="ChEBI" id="CHEBI:58502"/>
        <dbReference type="EC" id="2.7.1.156"/>
    </reaction>
</comment>